<gene>
    <name evidence="2" type="ORF">H8730_07775</name>
</gene>
<accession>A0A926I1M2</accession>
<dbReference type="SUPFAM" id="SSF52266">
    <property type="entry name" value="SGNH hydrolase"/>
    <property type="match status" value="1"/>
</dbReference>
<reference evidence="2" key="1">
    <citation type="submission" date="2020-08" db="EMBL/GenBank/DDBJ databases">
        <title>Genome public.</title>
        <authorList>
            <person name="Liu C."/>
            <person name="Sun Q."/>
        </authorList>
    </citation>
    <scope>NUCLEOTIDE SEQUENCE</scope>
    <source>
        <strain evidence="2">NSJ-32</strain>
    </source>
</reference>
<comment type="caution">
    <text evidence="2">The sequence shown here is derived from an EMBL/GenBank/DDBJ whole genome shotgun (WGS) entry which is preliminary data.</text>
</comment>
<keyword evidence="3" id="KW-1185">Reference proteome</keyword>
<dbReference type="GO" id="GO:0004622">
    <property type="term" value="F:phosphatidylcholine lysophospholipase activity"/>
    <property type="evidence" value="ECO:0007669"/>
    <property type="project" value="TreeGrafter"/>
</dbReference>
<protein>
    <submittedName>
        <fullName evidence="2">SGNH/GDSL hydrolase family protein</fullName>
    </submittedName>
</protein>
<dbReference type="Gene3D" id="3.40.50.1110">
    <property type="entry name" value="SGNH hydrolase"/>
    <property type="match status" value="1"/>
</dbReference>
<evidence type="ECO:0000259" key="1">
    <source>
        <dbReference type="Pfam" id="PF13472"/>
    </source>
</evidence>
<dbReference type="PANTHER" id="PTHR30383:SF5">
    <property type="entry name" value="SGNH HYDROLASE-TYPE ESTERASE DOMAIN-CONTAINING PROTEIN"/>
    <property type="match status" value="1"/>
</dbReference>
<evidence type="ECO:0000313" key="3">
    <source>
        <dbReference type="Proteomes" id="UP000657006"/>
    </source>
</evidence>
<evidence type="ECO:0000313" key="2">
    <source>
        <dbReference type="EMBL" id="MBC8543440.1"/>
    </source>
</evidence>
<dbReference type="Proteomes" id="UP000657006">
    <property type="component" value="Unassembled WGS sequence"/>
</dbReference>
<name>A0A926I1M2_9FIRM</name>
<dbReference type="CDD" id="cd01834">
    <property type="entry name" value="SGNH_hydrolase_like_2"/>
    <property type="match status" value="1"/>
</dbReference>
<dbReference type="EMBL" id="JACRSQ010000009">
    <property type="protein sequence ID" value="MBC8543440.1"/>
    <property type="molecule type" value="Genomic_DNA"/>
</dbReference>
<feature type="domain" description="SGNH hydrolase-type esterase" evidence="1">
    <location>
        <begin position="13"/>
        <end position="198"/>
    </location>
</feature>
<organism evidence="2 3">
    <name type="scientific">Bianquea renquensis</name>
    <dbReference type="NCBI Taxonomy" id="2763661"/>
    <lineage>
        <taxon>Bacteria</taxon>
        <taxon>Bacillati</taxon>
        <taxon>Bacillota</taxon>
        <taxon>Clostridia</taxon>
        <taxon>Eubacteriales</taxon>
        <taxon>Bianqueaceae</taxon>
        <taxon>Bianquea</taxon>
    </lineage>
</organism>
<dbReference type="Pfam" id="PF13472">
    <property type="entry name" value="Lipase_GDSL_2"/>
    <property type="match status" value="1"/>
</dbReference>
<dbReference type="InterPro" id="IPR051532">
    <property type="entry name" value="Ester_Hydrolysis_Enzymes"/>
</dbReference>
<dbReference type="PANTHER" id="PTHR30383">
    <property type="entry name" value="THIOESTERASE 1/PROTEASE 1/LYSOPHOSPHOLIPASE L1"/>
    <property type="match status" value="1"/>
</dbReference>
<dbReference type="InterPro" id="IPR036514">
    <property type="entry name" value="SGNH_hydro_sf"/>
</dbReference>
<dbReference type="RefSeq" id="WP_177714134.1">
    <property type="nucleotide sequence ID" value="NZ_JACRSQ010000009.1"/>
</dbReference>
<dbReference type="InterPro" id="IPR013830">
    <property type="entry name" value="SGNH_hydro"/>
</dbReference>
<sequence>MRIETNDVLVLQGDSTTDCGRARPYGEGWGSLGNGYAQNVGALLDGVYPERHIRVINMGVSGNTSRDLRARWEEDTMALKPNWVTIMIGINDIWRQYDRPLHKEQHVYVDEYEANLRAIIERTLPDVKGLVLMTPFYMEQYRKDAMRASTDQYGAVVKRLSEEYGVLLADTQAAMDVYFQQYDPISMSWDRVHPNHVGSMILTRCLLEALEFDWRKGL</sequence>
<keyword evidence="2" id="KW-0378">Hydrolase</keyword>
<dbReference type="AlphaFoldDB" id="A0A926I1M2"/>
<proteinExistence type="predicted"/>